<dbReference type="SFLD" id="SFLDS00003">
    <property type="entry name" value="Haloacid_Dehalogenase"/>
    <property type="match status" value="1"/>
</dbReference>
<organism evidence="3 4">
    <name type="scientific">Halodesulfovibrio aestuarii</name>
    <dbReference type="NCBI Taxonomy" id="126333"/>
    <lineage>
        <taxon>Bacteria</taxon>
        <taxon>Pseudomonadati</taxon>
        <taxon>Thermodesulfobacteriota</taxon>
        <taxon>Desulfovibrionia</taxon>
        <taxon>Desulfovibrionales</taxon>
        <taxon>Desulfovibrionaceae</taxon>
        <taxon>Halodesulfovibrio</taxon>
    </lineage>
</organism>
<keyword evidence="1" id="KW-0378">Hydrolase</keyword>
<protein>
    <submittedName>
        <fullName evidence="3">2-haloalkanoic acid dehalogenase, type II</fullName>
    </submittedName>
</protein>
<dbReference type="InterPro" id="IPR023198">
    <property type="entry name" value="PGP-like_dom2"/>
</dbReference>
<feature type="region of interest" description="Disordered" evidence="2">
    <location>
        <begin position="169"/>
        <end position="190"/>
    </location>
</feature>
<dbReference type="EMBL" id="FQZR01000009">
    <property type="protein sequence ID" value="SHJ66618.1"/>
    <property type="molecule type" value="Genomic_DNA"/>
</dbReference>
<evidence type="ECO:0000256" key="1">
    <source>
        <dbReference type="ARBA" id="ARBA00022801"/>
    </source>
</evidence>
<comment type="caution">
    <text evidence="3">The sequence shown here is derived from an EMBL/GenBank/DDBJ whole genome shotgun (WGS) entry which is preliminary data.</text>
</comment>
<accession>A0A8G2CBW7</accession>
<dbReference type="Gene3D" id="1.10.150.240">
    <property type="entry name" value="Putative phosphatase, domain 2"/>
    <property type="match status" value="1"/>
</dbReference>
<proteinExistence type="predicted"/>
<dbReference type="Proteomes" id="UP000184001">
    <property type="component" value="Unassembled WGS sequence"/>
</dbReference>
<dbReference type="InterPro" id="IPR051540">
    <property type="entry name" value="S-2-haloacid_dehalogenase"/>
</dbReference>
<dbReference type="PANTHER" id="PTHR43316">
    <property type="entry name" value="HYDROLASE, HALOACID DELAHOGENASE-RELATED"/>
    <property type="match status" value="1"/>
</dbReference>
<dbReference type="InterPro" id="IPR023214">
    <property type="entry name" value="HAD_sf"/>
</dbReference>
<name>A0A8G2CBW7_9BACT</name>
<dbReference type="PANTHER" id="PTHR43316:SF3">
    <property type="entry name" value="HALOACID DEHALOGENASE, TYPE II (AFU_ORTHOLOGUE AFUA_2G07750)-RELATED"/>
    <property type="match status" value="1"/>
</dbReference>
<dbReference type="Pfam" id="PF00702">
    <property type="entry name" value="Hydrolase"/>
    <property type="match status" value="1"/>
</dbReference>
<evidence type="ECO:0000313" key="3">
    <source>
        <dbReference type="EMBL" id="SHJ66618.1"/>
    </source>
</evidence>
<dbReference type="SUPFAM" id="SSF56784">
    <property type="entry name" value="HAD-like"/>
    <property type="match status" value="2"/>
</dbReference>
<evidence type="ECO:0000313" key="4">
    <source>
        <dbReference type="Proteomes" id="UP000184001"/>
    </source>
</evidence>
<gene>
    <name evidence="3" type="ORF">SAMN05660830_02954</name>
</gene>
<dbReference type="InterPro" id="IPR006439">
    <property type="entry name" value="HAD-SF_hydro_IA"/>
</dbReference>
<reference evidence="3 4" key="1">
    <citation type="submission" date="2016-11" db="EMBL/GenBank/DDBJ databases">
        <authorList>
            <person name="Varghese N."/>
            <person name="Submissions S."/>
        </authorList>
    </citation>
    <scope>NUCLEOTIDE SEQUENCE [LARGE SCALE GENOMIC DNA]</scope>
    <source>
        <strain evidence="3 4">DSM 17919</strain>
    </source>
</reference>
<dbReference type="SFLD" id="SFLDG01129">
    <property type="entry name" value="C1.5:_HAD__Beta-PGM__Phosphata"/>
    <property type="match status" value="1"/>
</dbReference>
<dbReference type="GO" id="GO:0016787">
    <property type="term" value="F:hydrolase activity"/>
    <property type="evidence" value="ECO:0007669"/>
    <property type="project" value="UniProtKB-KW"/>
</dbReference>
<dbReference type="InterPro" id="IPR036412">
    <property type="entry name" value="HAD-like_sf"/>
</dbReference>
<dbReference type="RefSeq" id="WP_019999342.1">
    <property type="nucleotide sequence ID" value="NZ_CP192219.1"/>
</dbReference>
<dbReference type="AlphaFoldDB" id="A0A8G2CBW7"/>
<dbReference type="PRINTS" id="PR00413">
    <property type="entry name" value="HADHALOGNASE"/>
</dbReference>
<evidence type="ECO:0000256" key="2">
    <source>
        <dbReference type="SAM" id="MobiDB-lite"/>
    </source>
</evidence>
<sequence length="289" mass="32483">MHTLVFDVYGTLVDTAGVVTLLEGRLGERAGCFAKQWRSKQLEYSFRMGLMRWYQPFSQCMRYAFEHTCEEFHVSFSSEEKEALFLRNLSLPAFSDAEKAMPKFAQTDAECFAFSNGTAEDVETVLVYANLREYLQEVVSVDTIKMYKPSRIAYMYLLERLAQHSGDGVEAGTAGGLERKQQSGSPQGTTLKMAGHRCLHYIEAGLDEAERQQPFDAFSVSSPDLNRVWLISSNPFDVIGAKVAGLHAVWVRRSASSVYDPWGIQPTITVANLIELYDALLFQNVIALK</sequence>
<dbReference type="Gene3D" id="3.40.50.1000">
    <property type="entry name" value="HAD superfamily/HAD-like"/>
    <property type="match status" value="1"/>
</dbReference>